<proteinExistence type="predicted"/>
<dbReference type="GO" id="GO:0031146">
    <property type="term" value="P:SCF-dependent proteasomal ubiquitin-dependent protein catabolic process"/>
    <property type="evidence" value="ECO:0007669"/>
    <property type="project" value="TreeGrafter"/>
</dbReference>
<dbReference type="InterPro" id="IPR027417">
    <property type="entry name" value="P-loop_NTPase"/>
</dbReference>
<dbReference type="Proteomes" id="UP000254794">
    <property type="component" value="Unassembled WGS sequence"/>
</dbReference>
<evidence type="ECO:0000313" key="2">
    <source>
        <dbReference type="EMBL" id="STX50876.1"/>
    </source>
</evidence>
<dbReference type="SUPFAM" id="SSF52540">
    <property type="entry name" value="P-loop containing nucleoside triphosphate hydrolases"/>
    <property type="match status" value="2"/>
</dbReference>
<evidence type="ECO:0000259" key="1">
    <source>
        <dbReference type="SMART" id="SM00382"/>
    </source>
</evidence>
<sequence length="2683" mass="301429">MPDLDPFFYLLQTVSKRVYQETPTGNIEVNELIKQKPYWIPASLPKKQQPKKIILADWSARNWSEDKISAVIEELTKLIDAGFSVSIWQAGQLTPLTKDNLTILRDKRIRTAMIPAYPDEIRAPNKHYNQDNSLILDDYWVSYLVENKPTLTEGRGLKISDYLSLTESEQAKVIAILQQATPPFTYLIHDIFSSEANTACKQFQEKFPFIPIKTKYESISFLNFEQEEVIKNFILHGIPIVLEGFTLTQEDLKTLTYFNSNLTIQPLVLQSLFKIAPKLRTLQIKLDSQDINLEKESLSNLQEIYFAGINFVNLQKFILAASNLRSLNLNHAFVLQERLNIDLKNLISLEELTLSCAFNGEGFYRENINLLIAAASQLKKISIESYTPESITTLSHLEHLSVSYSAISQDLLQKIFSACPIRIFQASHMKEINLSNEEIELNTQNVEEVELSDCKFSASTINSLLKAAFKLRKLSIRNSKNDIHLQLEKGSLSHLTEVEFSNTSMSADNLSILLLAAPNLTSLSIERNLLLDIPLKIDLQATKLEEIIAIKSNISIANLQVILRASPKLKKLSLAQCTNLNEALNLTQGSLPDLEHLTLDGSNINKSSLDALLLASPKLREISLIRCSELSGDWKLSQQNLANLEIFKANGTRINISTVQSILTKAIKIKELSLSECQNLTGELALPKQSLLYLEKIDLSYNTCTSFNLEILLKAAPQVKTLILGPLSHPSNLNLPIQSLKSLEEVQLATESNHAIQALLTAAPNLKIVNFCKSVASLNDLALEEKSLKQLEVLNLKYSHISILGLKGLLKAAPNLISLDLESCPALHGQLNLPINSLSKLQDLNLGSSSLNPDGLVSILRAAPKIVNLDFRHCQPLMGQIKIPERSLLYLETINLINTKITPNDLKALLLAAPNLKTINLNNCSIDYKQIKQDAQLKQLLEKIQVIGINLDVVPKDEKADKSANKDENINRNRNSRDAIITLPNLEDSSLDRPFNPTEQRNFVPTPDEFEFHYRGLHKTKNQGMIIEKLSQYLTLKGQHLATISKMQDGICNALTHLFQERDHNEWNTFIDTIANWDGTQENVNPSLQKYFDELHGFVKNYQLNPKKVDQQYLGDNLADFLKLRLPAILNNAWHAIAIQPLPSGKWLVYDPNFTLGAREVENHRLIETIHMALGNLVGVEAPSVKIKPKVKDPAIFLEEGGLLILSNYNNRTEILSQLTPLKNLSIAALEGILLRNNEGIPAWVIGLKNPELQGFTHLLLQQFMEKNSENTATLRDSIAHLSEFQRHEILTYLPLIKPFKINTKPINRTAKKEKIINLADLVHDPNLLLKGYEKAFTTWRPTKAIADNLLSYTQSCIQPLAENKKRLIKVNDTKEVTAVIYALESHCQSKRRPVFRVDSPDDLICSSPFISYDSGNNTGQLKKGPGGRLYDFLTTHKGESPVILVNYDRFSASDLVRFNTLLDEKRQADGTLLPEDTLVIGVINTKKPDCYQGSDFYSRFKIIENCPIAHEPLVKVVPNLSIPKAIFKEYPSSDNPTIINLYHAADWETQLLGQWTLSGDQLTFKEGKLAKAIDSGKHIQLHNAPWHDESFVRFWQDAYFRGSIQTPGPSIKFPQEITLAKHEGYEWGTLEKFITLHPGLSKETQTVLNPTSYGDFLSRYTVVGQGIKLIPGIIEENKGSTLDINVTRSLSQHEWARLINTCQVHGVKLAVHCAPGVALPSELGSTQLVESSSSSLNKWTGELSQTQVLVSSELDTTIAQITQNGSWEVIDVSECKPSDLLYRLHGKFKEKELRFEFSGENKALLQALALKKKVLLKGEFSVELQDALAPLLLQRLNNNSSDGQLVLITSKADNFHFANPQQHHVSVKDKQSQLNVDEAAVSQLAPYLEHESLSQLKARTRHLTQHPKSNSDEAWQGIYDLPINFRELPNFNPESSQAEAEKFSKARRNQILKILKHSPFVFLTGLSGVGKSTFVENELLEKDEGKLYIGETNITDWATSSVLGKKILFLDEANLSQKQFSEFEGLFNKPPTILIDGVMHTLTDKHQVIFAGNPLSYGDERQLAPFFKRHGNTVVFNPLPPAVLYEKILKPVFENTPLSAQQQTINKHILESYRFLCAYSTNDILITPRELQMMALLVVAQYNKNPTINIESLTKQIISEIARPLVPTNHLENFDKQYIPAPSPPVTNIQTLRAGKKEFFITSSRHALTKQLNDLLDLCELRDSKKENFNVIQRFGGLGGIIIEGDPGIGKSDLLQALFAARGYEQAQLKDENPKDKPFYIIPISMSINEKEKLLLRAFDEGAKVILEEVNSSPMMEKLLNSLLMGKTPEGNLPKKPGFMIFGTQNPTSMAGRRAASTALSRRLITTILTPYPTSEMIAILVHKGLPKTRAEVMVKAFENQLAYAQQHHLSPPPNFRNLIHLAELEIEHLSPSKALEFSSQVETAKNSDAIQNIQQNQSLASNTLAGIHNPQAFLIQVVNNYIKSRENQNEVILPFQFTKKEKLQAARQLITALENTSTFISSKDRKALIQGSLCEAIQNVLTSEICQTKFQGQLQAKKPINSVNELIDFLNQQNPKETLRHLLKDYVSQYESGQKTSTISFFNQKTTSISLARKLITKLQSGDLFEISGVDYLMQGALGSQIKELMKNYEKINGIKINDLKQLINICQAPIQSESQALDIF</sequence>
<dbReference type="InterPro" id="IPR003593">
    <property type="entry name" value="AAA+_ATPase"/>
</dbReference>
<keyword evidence="3" id="KW-1185">Reference proteome</keyword>
<dbReference type="Gene3D" id="3.80.10.10">
    <property type="entry name" value="Ribonuclease Inhibitor"/>
    <property type="match status" value="3"/>
</dbReference>
<organism evidence="2 3">
    <name type="scientific">Legionella busanensis</name>
    <dbReference type="NCBI Taxonomy" id="190655"/>
    <lineage>
        <taxon>Bacteria</taxon>
        <taxon>Pseudomonadati</taxon>
        <taxon>Pseudomonadota</taxon>
        <taxon>Gammaproteobacteria</taxon>
        <taxon>Legionellales</taxon>
        <taxon>Legionellaceae</taxon>
        <taxon>Legionella</taxon>
    </lineage>
</organism>
<evidence type="ECO:0000313" key="3">
    <source>
        <dbReference type="Proteomes" id="UP000254794"/>
    </source>
</evidence>
<dbReference type="CDD" id="cd00267">
    <property type="entry name" value="ABC_ATPase"/>
    <property type="match status" value="1"/>
</dbReference>
<dbReference type="PANTHER" id="PTHR13318:SF247">
    <property type="entry name" value="GH16156P"/>
    <property type="match status" value="1"/>
</dbReference>
<accession>A0A378JHU2</accession>
<dbReference type="SUPFAM" id="SSF52047">
    <property type="entry name" value="RNI-like"/>
    <property type="match status" value="3"/>
</dbReference>
<reference evidence="2 3" key="1">
    <citation type="submission" date="2018-06" db="EMBL/GenBank/DDBJ databases">
        <authorList>
            <consortium name="Pathogen Informatics"/>
            <person name="Doyle S."/>
        </authorList>
    </citation>
    <scope>NUCLEOTIDE SEQUENCE [LARGE SCALE GENOMIC DNA]</scope>
    <source>
        <strain evidence="2 3">NCTC13316</strain>
    </source>
</reference>
<protein>
    <submittedName>
        <fullName evidence="2">AAA domain (Dynein-related subfamily)</fullName>
    </submittedName>
</protein>
<gene>
    <name evidence="2" type="ORF">NCTC13316_00964</name>
</gene>
<dbReference type="OrthoDB" id="5648839at2"/>
<name>A0A378JHU2_9GAMM</name>
<dbReference type="EMBL" id="UGOD01000001">
    <property type="protein sequence ID" value="STX50876.1"/>
    <property type="molecule type" value="Genomic_DNA"/>
</dbReference>
<feature type="domain" description="AAA+ ATPase" evidence="1">
    <location>
        <begin position="1958"/>
        <end position="2082"/>
    </location>
</feature>
<feature type="domain" description="AAA+ ATPase" evidence="1">
    <location>
        <begin position="2238"/>
        <end position="2371"/>
    </location>
</feature>
<dbReference type="SMART" id="SM00382">
    <property type="entry name" value="AAA"/>
    <property type="match status" value="2"/>
</dbReference>
<dbReference type="Gene3D" id="3.40.50.300">
    <property type="entry name" value="P-loop containing nucleotide triphosphate hydrolases"/>
    <property type="match status" value="1"/>
</dbReference>
<dbReference type="GO" id="GO:0019005">
    <property type="term" value="C:SCF ubiquitin ligase complex"/>
    <property type="evidence" value="ECO:0007669"/>
    <property type="project" value="TreeGrafter"/>
</dbReference>
<dbReference type="PANTHER" id="PTHR13318">
    <property type="entry name" value="PARTNER OF PAIRED, ISOFORM B-RELATED"/>
    <property type="match status" value="1"/>
</dbReference>
<dbReference type="RefSeq" id="WP_115330552.1">
    <property type="nucleotide sequence ID" value="NZ_CAAAHP010000007.1"/>
</dbReference>
<dbReference type="InterPro" id="IPR032675">
    <property type="entry name" value="LRR_dom_sf"/>
</dbReference>